<gene>
    <name evidence="4" type="ORF">SAMN05661053_1281</name>
</gene>
<evidence type="ECO:0000313" key="4">
    <source>
        <dbReference type="EMBL" id="SUQ20030.1"/>
    </source>
</evidence>
<dbReference type="Pfam" id="PF03358">
    <property type="entry name" value="FMN_red"/>
    <property type="match status" value="1"/>
</dbReference>
<dbReference type="InterPro" id="IPR005025">
    <property type="entry name" value="FMN_Rdtase-like_dom"/>
</dbReference>
<evidence type="ECO:0000313" key="5">
    <source>
        <dbReference type="Proteomes" id="UP000255423"/>
    </source>
</evidence>
<sequence>MTIKMTLVLNTLESGDCSEQIKALLAGKNEEIEIINTADMKIAHCMGCNNCWLKTPGICAIKDDYEIILKKLVAAENFWVVADTKFGFIDYRGKRVLDRIVPMLNMYAEIRDGWERHQLRYHPLNFGFIYKGYGNRELLEEWSMRVARNLAGHSLGVISLDKDEACENAAVPSAKCVAPTSDEHVVIINGSPRVKKNSNTNKIIQAFAEGLEQAGFTHKLYSLSNHAEWDEAREAFMTNDNIIIAVPLFVECLPSLLLEFLSTLPTERKQPAKLSFILHGGFDEGHQLRLGEKFLQSLPAQLGCTSGGVLVKGGSFLLRNRENSYIKKMTDKMLASYTAMGLSFAQNGNFMTPEAKKFTGFEKNPKIGILLFNLIFKRIVKKNFERIAQKWGCTEPLDRKPY</sequence>
<evidence type="ECO:0000259" key="3">
    <source>
        <dbReference type="Pfam" id="PF03358"/>
    </source>
</evidence>
<dbReference type="InterPro" id="IPR051796">
    <property type="entry name" value="ISF_SsuE-like"/>
</dbReference>
<dbReference type="GO" id="GO:0016491">
    <property type="term" value="F:oxidoreductase activity"/>
    <property type="evidence" value="ECO:0007669"/>
    <property type="project" value="InterPro"/>
</dbReference>
<proteinExistence type="predicted"/>
<accession>A0A380RWU8</accession>
<keyword evidence="1" id="KW-0285">Flavoprotein</keyword>
<dbReference type="AlphaFoldDB" id="A0A380RWU8"/>
<keyword evidence="2" id="KW-0288">FMN</keyword>
<dbReference type="EMBL" id="UHJL01000001">
    <property type="protein sequence ID" value="SUQ20030.1"/>
    <property type="molecule type" value="Genomic_DNA"/>
</dbReference>
<dbReference type="PANTHER" id="PTHR43278">
    <property type="entry name" value="NAD(P)H-DEPENDENT FMN-CONTAINING OXIDOREDUCTASE YWQN-RELATED"/>
    <property type="match status" value="1"/>
</dbReference>
<dbReference type="PANTHER" id="PTHR43278:SF2">
    <property type="entry name" value="IRON-SULFUR FLAVOPROTEIN"/>
    <property type="match status" value="1"/>
</dbReference>
<dbReference type="SUPFAM" id="SSF52218">
    <property type="entry name" value="Flavoproteins"/>
    <property type="match status" value="2"/>
</dbReference>
<evidence type="ECO:0000256" key="1">
    <source>
        <dbReference type="ARBA" id="ARBA00022630"/>
    </source>
</evidence>
<dbReference type="InterPro" id="IPR029039">
    <property type="entry name" value="Flavoprotein-like_sf"/>
</dbReference>
<organism evidence="4 5">
    <name type="scientific">Fibrobacter succinogenes</name>
    <name type="common">Bacteroides succinogenes</name>
    <dbReference type="NCBI Taxonomy" id="833"/>
    <lineage>
        <taxon>Bacteria</taxon>
        <taxon>Pseudomonadati</taxon>
        <taxon>Fibrobacterota</taxon>
        <taxon>Fibrobacteria</taxon>
        <taxon>Fibrobacterales</taxon>
        <taxon>Fibrobacteraceae</taxon>
        <taxon>Fibrobacter</taxon>
    </lineage>
</organism>
<dbReference type="Gene3D" id="3.40.50.360">
    <property type="match status" value="2"/>
</dbReference>
<evidence type="ECO:0000256" key="2">
    <source>
        <dbReference type="ARBA" id="ARBA00022643"/>
    </source>
</evidence>
<feature type="domain" description="NADPH-dependent FMN reductase-like" evidence="3">
    <location>
        <begin position="185"/>
        <end position="268"/>
    </location>
</feature>
<reference evidence="4 5" key="1">
    <citation type="submission" date="2017-08" db="EMBL/GenBank/DDBJ databases">
        <authorList>
            <person name="de Groot N.N."/>
        </authorList>
    </citation>
    <scope>NUCLEOTIDE SEQUENCE [LARGE SCALE GENOMIC DNA]</scope>
    <source>
        <strain evidence="4 5">HM2</strain>
    </source>
</reference>
<name>A0A380RWU8_FIBSU</name>
<protein>
    <submittedName>
        <fullName evidence="4">Multimeric flavodoxin WrbA</fullName>
    </submittedName>
</protein>
<dbReference type="Proteomes" id="UP000255423">
    <property type="component" value="Unassembled WGS sequence"/>
</dbReference>